<sequence length="63" mass="7319">MEDKEILYKVTMLCTTQPPFAHPRMIAGTVHSPAWWNTFKYWLTTRLAPEGLVIKSIDIEEIV</sequence>
<dbReference type="EMBL" id="LR796857">
    <property type="protein sequence ID" value="CAB4170153.1"/>
    <property type="molecule type" value="Genomic_DNA"/>
</dbReference>
<name>A0A6J5PFC2_9CAUD</name>
<evidence type="ECO:0000313" key="1">
    <source>
        <dbReference type="EMBL" id="CAB4170153.1"/>
    </source>
</evidence>
<reference evidence="1" key="1">
    <citation type="submission" date="2020-05" db="EMBL/GenBank/DDBJ databases">
        <authorList>
            <person name="Chiriac C."/>
            <person name="Salcher M."/>
            <person name="Ghai R."/>
            <person name="Kavagutti S V."/>
        </authorList>
    </citation>
    <scope>NUCLEOTIDE SEQUENCE</scope>
</reference>
<accession>A0A6J5PFC2</accession>
<gene>
    <name evidence="1" type="ORF">UFOVP907_59</name>
</gene>
<protein>
    <submittedName>
        <fullName evidence="1">Uncharacterized protein</fullName>
    </submittedName>
</protein>
<proteinExistence type="predicted"/>
<organism evidence="1">
    <name type="scientific">uncultured Caudovirales phage</name>
    <dbReference type="NCBI Taxonomy" id="2100421"/>
    <lineage>
        <taxon>Viruses</taxon>
        <taxon>Duplodnaviria</taxon>
        <taxon>Heunggongvirae</taxon>
        <taxon>Uroviricota</taxon>
        <taxon>Caudoviricetes</taxon>
        <taxon>Peduoviridae</taxon>
        <taxon>Maltschvirus</taxon>
        <taxon>Maltschvirus maltsch</taxon>
    </lineage>
</organism>